<evidence type="ECO:0000313" key="4">
    <source>
        <dbReference type="Proteomes" id="UP001268542"/>
    </source>
</evidence>
<evidence type="ECO:0000256" key="1">
    <source>
        <dbReference type="SAM" id="MobiDB-lite"/>
    </source>
</evidence>
<feature type="region of interest" description="Disordered" evidence="1">
    <location>
        <begin position="294"/>
        <end position="400"/>
    </location>
</feature>
<feature type="domain" description="DUF5667" evidence="2">
    <location>
        <begin position="125"/>
        <end position="201"/>
    </location>
</feature>
<sequence length="416" mass="41688">MIPLPTARRRAEEFDAAVSAPAGGPSAGSPSTRPDGELLALVAALREEAGSAPAPRTDFVDDLRSRLMAEADTVLVPITADDEQRLRLQERAPSATRRQRRVAAVAAAVVISGASTTMAYAAQDALPGDPLYGVKRTLEGARGSISLTDASKGQVTLRHAEQRLAEVQGLVARDDSASAAQVSDALTTFSEQAEEAGDLLLAAAVSDGSDRPATALRDFVRRSVATLDEIEPDLAGRDRDALGRAVSTLSSLDGRALDVCPTCGSSAVLDLPAALAATEDLFLLGMGTDVPELPALDEASDLPPGSVTGNGSVAQPGASPETTAPDPGAGSGGSNSSTGGGTTDGGGTSPSQSGSTPSTVVPPVPGVTAPSQPPNGNGGLSDVTEGVTGGSTGPLSDTLNGVTEALDSLLGLNKRG</sequence>
<feature type="compositionally biased region" description="Low complexity" evidence="1">
    <location>
        <begin position="349"/>
        <end position="359"/>
    </location>
</feature>
<proteinExistence type="predicted"/>
<organism evidence="3 4">
    <name type="scientific">Nocardioides imazamoxiresistens</name>
    <dbReference type="NCBI Taxonomy" id="3231893"/>
    <lineage>
        <taxon>Bacteria</taxon>
        <taxon>Bacillati</taxon>
        <taxon>Actinomycetota</taxon>
        <taxon>Actinomycetes</taxon>
        <taxon>Propionibacteriales</taxon>
        <taxon>Nocardioidaceae</taxon>
        <taxon>Nocardioides</taxon>
    </lineage>
</organism>
<reference evidence="3 4" key="1">
    <citation type="submission" date="2023-08" db="EMBL/GenBank/DDBJ databases">
        <title>Nocardioides seae sp. nov., a bacterium isolated from a soil.</title>
        <authorList>
            <person name="Wang X."/>
        </authorList>
    </citation>
    <scope>NUCLEOTIDE SEQUENCE [LARGE SCALE GENOMIC DNA]</scope>
    <source>
        <strain evidence="3 4">YZH12</strain>
    </source>
</reference>
<protein>
    <submittedName>
        <fullName evidence="3">DUF5667 domain-containing protein</fullName>
    </submittedName>
</protein>
<keyword evidence="4" id="KW-1185">Reference proteome</keyword>
<comment type="caution">
    <text evidence="3">The sequence shown here is derived from an EMBL/GenBank/DDBJ whole genome shotgun (WGS) entry which is preliminary data.</text>
</comment>
<dbReference type="EMBL" id="JAVYII010000008">
    <property type="protein sequence ID" value="MDT9594797.1"/>
    <property type="molecule type" value="Genomic_DNA"/>
</dbReference>
<name>A0ABU3PZW6_9ACTN</name>
<evidence type="ECO:0000313" key="3">
    <source>
        <dbReference type="EMBL" id="MDT9594797.1"/>
    </source>
</evidence>
<feature type="region of interest" description="Disordered" evidence="1">
    <location>
        <begin position="1"/>
        <end position="35"/>
    </location>
</feature>
<gene>
    <name evidence="3" type="ORF">RDV89_17045</name>
</gene>
<evidence type="ECO:0000259" key="2">
    <source>
        <dbReference type="Pfam" id="PF18915"/>
    </source>
</evidence>
<dbReference type="RefSeq" id="WP_315734930.1">
    <property type="nucleotide sequence ID" value="NZ_JAVYII010000008.1"/>
</dbReference>
<dbReference type="InterPro" id="IPR043725">
    <property type="entry name" value="DUF5667"/>
</dbReference>
<feature type="compositionally biased region" description="Gly residues" evidence="1">
    <location>
        <begin position="329"/>
        <end position="348"/>
    </location>
</feature>
<accession>A0ABU3PZW6</accession>
<feature type="compositionally biased region" description="Low complexity" evidence="1">
    <location>
        <begin position="19"/>
        <end position="35"/>
    </location>
</feature>
<dbReference type="Proteomes" id="UP001268542">
    <property type="component" value="Unassembled WGS sequence"/>
</dbReference>
<dbReference type="Pfam" id="PF18915">
    <property type="entry name" value="DUF5667"/>
    <property type="match status" value="1"/>
</dbReference>